<feature type="transmembrane region" description="Helical" evidence="11">
    <location>
        <begin position="220"/>
        <end position="240"/>
    </location>
</feature>
<dbReference type="SUPFAM" id="SSF81338">
    <property type="entry name" value="Aquaporin-like"/>
    <property type="match status" value="1"/>
</dbReference>
<dbReference type="GeneID" id="93590875"/>
<gene>
    <name evidence="12" type="ORF">DFL_008564</name>
</gene>
<dbReference type="EMBL" id="SAEB01000012">
    <property type="protein sequence ID" value="RVD80670.1"/>
    <property type="molecule type" value="Genomic_DNA"/>
</dbReference>
<evidence type="ECO:0000256" key="2">
    <source>
        <dbReference type="ARBA" id="ARBA00006175"/>
    </source>
</evidence>
<keyword evidence="13" id="KW-1185">Reference proteome</keyword>
<dbReference type="GO" id="GO:0015250">
    <property type="term" value="F:water channel activity"/>
    <property type="evidence" value="ECO:0007669"/>
    <property type="project" value="TreeGrafter"/>
</dbReference>
<name>A0A436ZP63_ARTFL</name>
<evidence type="ECO:0000313" key="13">
    <source>
        <dbReference type="Proteomes" id="UP000283090"/>
    </source>
</evidence>
<dbReference type="InterPro" id="IPR000425">
    <property type="entry name" value="MIP"/>
</dbReference>
<evidence type="ECO:0000256" key="10">
    <source>
        <dbReference type="SAM" id="MobiDB-lite"/>
    </source>
</evidence>
<dbReference type="FunFam" id="1.20.1080.10:FF:000014">
    <property type="entry name" value="Aquaporin 1"/>
    <property type="match status" value="1"/>
</dbReference>
<evidence type="ECO:0000256" key="1">
    <source>
        <dbReference type="ARBA" id="ARBA00004141"/>
    </source>
</evidence>
<keyword evidence="7 11" id="KW-0472">Membrane</keyword>
<evidence type="ECO:0000313" key="12">
    <source>
        <dbReference type="EMBL" id="RVD80670.1"/>
    </source>
</evidence>
<dbReference type="PANTHER" id="PTHR19139:SF199">
    <property type="entry name" value="MIP17260P"/>
    <property type="match status" value="1"/>
</dbReference>
<dbReference type="GO" id="GO:0005886">
    <property type="term" value="C:plasma membrane"/>
    <property type="evidence" value="ECO:0007669"/>
    <property type="project" value="TreeGrafter"/>
</dbReference>
<feature type="transmembrane region" description="Helical" evidence="11">
    <location>
        <begin position="149"/>
        <end position="168"/>
    </location>
</feature>
<evidence type="ECO:0000256" key="9">
    <source>
        <dbReference type="RuleBase" id="RU000477"/>
    </source>
</evidence>
<comment type="catalytic activity">
    <reaction evidence="8">
        <text>H2O(in) = H2O(out)</text>
        <dbReference type="Rhea" id="RHEA:29667"/>
        <dbReference type="ChEBI" id="CHEBI:15377"/>
    </reaction>
</comment>
<reference evidence="12 13" key="1">
    <citation type="submission" date="2019-01" db="EMBL/GenBank/DDBJ databases">
        <title>Intercellular communication is required for trap formation in the nematode-trapping fungus Duddingtonia flagrans.</title>
        <authorList>
            <person name="Youssar L."/>
            <person name="Wernet V."/>
            <person name="Hensel N."/>
            <person name="Hildebrandt H.-G."/>
            <person name="Fischer R."/>
        </authorList>
    </citation>
    <scope>NUCLEOTIDE SEQUENCE [LARGE SCALE GENOMIC DNA]</scope>
    <source>
        <strain evidence="12 13">CBS H-5679</strain>
    </source>
</reference>
<feature type="transmembrane region" description="Helical" evidence="11">
    <location>
        <begin position="61"/>
        <end position="81"/>
    </location>
</feature>
<keyword evidence="4 9" id="KW-0812">Transmembrane</keyword>
<dbReference type="Pfam" id="PF00230">
    <property type="entry name" value="MIP"/>
    <property type="match status" value="1"/>
</dbReference>
<dbReference type="VEuPathDB" id="FungiDB:DFL_008564"/>
<dbReference type="AlphaFoldDB" id="A0A436ZP63"/>
<keyword evidence="5" id="KW-0677">Repeat</keyword>
<accession>A0A436ZP63</accession>
<dbReference type="PANTHER" id="PTHR19139">
    <property type="entry name" value="AQUAPORIN TRANSPORTER"/>
    <property type="match status" value="1"/>
</dbReference>
<dbReference type="InterPro" id="IPR023271">
    <property type="entry name" value="Aquaporin-like"/>
</dbReference>
<protein>
    <recommendedName>
        <fullName evidence="14">Aquaporin</fullName>
    </recommendedName>
</protein>
<evidence type="ECO:0000256" key="11">
    <source>
        <dbReference type="SAM" id="Phobius"/>
    </source>
</evidence>
<dbReference type="Gene3D" id="1.20.1080.10">
    <property type="entry name" value="Glycerol uptake facilitator protein"/>
    <property type="match status" value="1"/>
</dbReference>
<dbReference type="PRINTS" id="PR00783">
    <property type="entry name" value="MINTRINSICP"/>
</dbReference>
<evidence type="ECO:0000256" key="6">
    <source>
        <dbReference type="ARBA" id="ARBA00022989"/>
    </source>
</evidence>
<keyword evidence="6 11" id="KW-1133">Transmembrane helix</keyword>
<dbReference type="InterPro" id="IPR034294">
    <property type="entry name" value="Aquaporin_transptr"/>
</dbReference>
<proteinExistence type="inferred from homology"/>
<evidence type="ECO:0000256" key="4">
    <source>
        <dbReference type="ARBA" id="ARBA00022692"/>
    </source>
</evidence>
<dbReference type="STRING" id="97331.A0A436ZP63"/>
<evidence type="ECO:0000256" key="7">
    <source>
        <dbReference type="ARBA" id="ARBA00023136"/>
    </source>
</evidence>
<dbReference type="OrthoDB" id="3222at2759"/>
<feature type="transmembrane region" description="Helical" evidence="11">
    <location>
        <begin position="107"/>
        <end position="129"/>
    </location>
</feature>
<feature type="transmembrane region" description="Helical" evidence="11">
    <location>
        <begin position="175"/>
        <end position="200"/>
    </location>
</feature>
<evidence type="ECO:0008006" key="14">
    <source>
        <dbReference type="Google" id="ProtNLM"/>
    </source>
</evidence>
<dbReference type="Proteomes" id="UP000283090">
    <property type="component" value="Unassembled WGS sequence"/>
</dbReference>
<keyword evidence="3 9" id="KW-0813">Transport</keyword>
<sequence>MVSWENYMPAKVKNHLVATIGEFVGTFLFLFVGFSVVSVTGHRALYTQEGGSPADGSDPSVIVYIAFGFAVGLGVNVWIFYRVSGGMFNPAVTLALVLGNNMPIPRALFCILAQILGGIAAAGVAEGLFPGPLNAQTTVEHGMTNVEGMFLEMFLTAQLIVTIFMLAVEKTKATFLAPLGIGAALFVGHLVAVYYTGAGLNPARSFGPAVAAGKFYSDQWVYWIGPFLGSFLAAGFYRLLKFLQYEAANPDQDVDLSCSAKEDSNRLACTAQRMGLEGEEIPRPTWSRSKDSDVEIGSSIPPKSPAMPVVAIDTNSTDATSGHA</sequence>
<dbReference type="RefSeq" id="XP_067486214.1">
    <property type="nucleotide sequence ID" value="XM_067638314.1"/>
</dbReference>
<evidence type="ECO:0000256" key="5">
    <source>
        <dbReference type="ARBA" id="ARBA00022737"/>
    </source>
</evidence>
<organism evidence="12 13">
    <name type="scientific">Arthrobotrys flagrans</name>
    <name type="common">Nematode-trapping fungus</name>
    <name type="synonym">Trichothecium flagrans</name>
    <dbReference type="NCBI Taxonomy" id="97331"/>
    <lineage>
        <taxon>Eukaryota</taxon>
        <taxon>Fungi</taxon>
        <taxon>Dikarya</taxon>
        <taxon>Ascomycota</taxon>
        <taxon>Pezizomycotina</taxon>
        <taxon>Orbiliomycetes</taxon>
        <taxon>Orbiliales</taxon>
        <taxon>Orbiliaceae</taxon>
        <taxon>Arthrobotrys</taxon>
    </lineage>
</organism>
<evidence type="ECO:0000256" key="3">
    <source>
        <dbReference type="ARBA" id="ARBA00022448"/>
    </source>
</evidence>
<feature type="region of interest" description="Disordered" evidence="10">
    <location>
        <begin position="281"/>
        <end position="324"/>
    </location>
</feature>
<feature type="compositionally biased region" description="Polar residues" evidence="10">
    <location>
        <begin position="313"/>
        <end position="324"/>
    </location>
</feature>
<evidence type="ECO:0000256" key="8">
    <source>
        <dbReference type="ARBA" id="ARBA00034651"/>
    </source>
</evidence>
<comment type="subcellular location">
    <subcellularLocation>
        <location evidence="1">Membrane</location>
        <topology evidence="1">Multi-pass membrane protein</topology>
    </subcellularLocation>
</comment>
<comment type="similarity">
    <text evidence="2 9">Belongs to the MIP/aquaporin (TC 1.A.8) family.</text>
</comment>
<comment type="caution">
    <text evidence="12">The sequence shown here is derived from an EMBL/GenBank/DDBJ whole genome shotgun (WGS) entry which is preliminary data.</text>
</comment>
<feature type="transmembrane region" description="Helical" evidence="11">
    <location>
        <begin position="20"/>
        <end position="41"/>
    </location>
</feature>